<dbReference type="InterPro" id="IPR050706">
    <property type="entry name" value="Cyclic-di-GMP_PDE-like"/>
</dbReference>
<comment type="caution">
    <text evidence="4">The sequence shown here is derived from an EMBL/GenBank/DDBJ whole genome shotgun (WGS) entry which is preliminary data.</text>
</comment>
<dbReference type="InterPro" id="IPR043128">
    <property type="entry name" value="Rev_trsase/Diguanyl_cyclase"/>
</dbReference>
<keyword evidence="1" id="KW-0812">Transmembrane</keyword>
<proteinExistence type="predicted"/>
<dbReference type="SMART" id="SM00267">
    <property type="entry name" value="GGDEF"/>
    <property type="match status" value="1"/>
</dbReference>
<feature type="transmembrane region" description="Helical" evidence="1">
    <location>
        <begin position="9"/>
        <end position="27"/>
    </location>
</feature>
<protein>
    <recommendedName>
        <fullName evidence="6">EAL domain-containing protein</fullName>
    </recommendedName>
</protein>
<dbReference type="Gene3D" id="3.20.20.450">
    <property type="entry name" value="EAL domain"/>
    <property type="match status" value="1"/>
</dbReference>
<dbReference type="SMART" id="SM01080">
    <property type="entry name" value="CHASE2"/>
    <property type="match status" value="1"/>
</dbReference>
<evidence type="ECO:0000313" key="5">
    <source>
        <dbReference type="Proteomes" id="UP001501476"/>
    </source>
</evidence>
<organism evidence="4 5">
    <name type="scientific">Methylophaga marina</name>
    <dbReference type="NCBI Taxonomy" id="45495"/>
    <lineage>
        <taxon>Bacteria</taxon>
        <taxon>Pseudomonadati</taxon>
        <taxon>Pseudomonadota</taxon>
        <taxon>Gammaproteobacteria</taxon>
        <taxon>Thiotrichales</taxon>
        <taxon>Piscirickettsiaceae</taxon>
        <taxon>Methylophaga</taxon>
    </lineage>
</organism>
<dbReference type="Pfam" id="PF05226">
    <property type="entry name" value="CHASE2"/>
    <property type="match status" value="1"/>
</dbReference>
<feature type="domain" description="GGDEF" evidence="3">
    <location>
        <begin position="421"/>
        <end position="554"/>
    </location>
</feature>
<feature type="domain" description="EAL" evidence="2">
    <location>
        <begin position="563"/>
        <end position="816"/>
    </location>
</feature>
<dbReference type="InterPro" id="IPR007890">
    <property type="entry name" value="CHASE2"/>
</dbReference>
<dbReference type="PANTHER" id="PTHR33121">
    <property type="entry name" value="CYCLIC DI-GMP PHOSPHODIESTERASE PDEF"/>
    <property type="match status" value="1"/>
</dbReference>
<dbReference type="CDD" id="cd01949">
    <property type="entry name" value="GGDEF"/>
    <property type="match status" value="1"/>
</dbReference>
<sequence>MRLSDSHRSWIIGSFLVLFFVAAGFFLSEKKTLQRLDLLIYDVMLPLHSPKMSEQIVIIAIDDASIRALGRWPWSRHQHAKLLQELQKMSPKAIGIDLIFSEPEINSNADQSLAQAMLQNQHTVLVVAPIKETSDSLIVERLPIPLLASAAAALGHVDVELDIDGTNRHFYLYAGLGNPHWPNVALAMLKVGEDAGDYGSPSQPLSEYSVAGWVRSHKMMLSFTSADNLAKRISFKDVLEGRVDPELIRGKYVLIGATSAGIGDMISTPASRSHQRMPGVEIISQEMNTLLQDSHLYELSSSMQSGLTILLIIVSVGAIVLSPLRYSLITAVCSLIFILSCSLFLLLVYKLWFAPATAFILTAIAWPLWTVWQNRMSDRFIEKLIVQLDAQARQHIITGLPNHITLQEELYKLGTLDQPAKLTALIIIHVNKHESAISVIHRAIGDSLLVVIADRIKAAVGDDVFVAHLEEDDFAILLSGQSDLASIQQSANALLAQIQTPFHYLDEEIVLSPNMGISVWPMDSRDSSELLRKAFTAMFKSRMDESLPICLYTADIGEEIQARVELEKAMTGALERNEFQLCYQPQVEASSGKIIGAEALLRWHSPDLGPIGPETFIPVAEQSGLINSLGEFVLRKACDDLKLMKEAGLEHIRIAVNLSPLQFANMSLADDIAEILKSSHIEPSRLELEVTESTLMRNMNTAVEAMMNIKKHGMSLAIDDFGTGYSSLKHLQLFPLDCLKIDKCFTRDIEDKSSLEITLSVIDLAKRLNLRIIAEGVETDAQAKFFRLHRCDELQGYLFSKPIPAQALIELMKEQAEVA</sequence>
<gene>
    <name evidence="4" type="ORF">GCM10008964_14630</name>
</gene>
<keyword evidence="1" id="KW-1133">Transmembrane helix</keyword>
<evidence type="ECO:0000259" key="2">
    <source>
        <dbReference type="PROSITE" id="PS50883"/>
    </source>
</evidence>
<dbReference type="InterPro" id="IPR001633">
    <property type="entry name" value="EAL_dom"/>
</dbReference>
<name>A0ABN0TKL6_9GAMM</name>
<dbReference type="InterPro" id="IPR035919">
    <property type="entry name" value="EAL_sf"/>
</dbReference>
<dbReference type="Pfam" id="PF00563">
    <property type="entry name" value="EAL"/>
    <property type="match status" value="1"/>
</dbReference>
<dbReference type="InterPro" id="IPR000160">
    <property type="entry name" value="GGDEF_dom"/>
</dbReference>
<dbReference type="SMART" id="SM00052">
    <property type="entry name" value="EAL"/>
    <property type="match status" value="1"/>
</dbReference>
<feature type="transmembrane region" description="Helical" evidence="1">
    <location>
        <begin position="352"/>
        <end position="372"/>
    </location>
</feature>
<evidence type="ECO:0000313" key="4">
    <source>
        <dbReference type="EMBL" id="GAA0224052.1"/>
    </source>
</evidence>
<dbReference type="PANTHER" id="PTHR33121:SF70">
    <property type="entry name" value="SIGNALING PROTEIN YKOW"/>
    <property type="match status" value="1"/>
</dbReference>
<dbReference type="SUPFAM" id="SSF55073">
    <property type="entry name" value="Nucleotide cyclase"/>
    <property type="match status" value="1"/>
</dbReference>
<keyword evidence="5" id="KW-1185">Reference proteome</keyword>
<evidence type="ECO:0000259" key="3">
    <source>
        <dbReference type="PROSITE" id="PS50887"/>
    </source>
</evidence>
<dbReference type="EMBL" id="BAAADG010000005">
    <property type="protein sequence ID" value="GAA0224052.1"/>
    <property type="molecule type" value="Genomic_DNA"/>
</dbReference>
<dbReference type="PROSITE" id="PS50883">
    <property type="entry name" value="EAL"/>
    <property type="match status" value="1"/>
</dbReference>
<dbReference type="Pfam" id="PF00990">
    <property type="entry name" value="GGDEF"/>
    <property type="match status" value="1"/>
</dbReference>
<dbReference type="SUPFAM" id="SSF141868">
    <property type="entry name" value="EAL domain-like"/>
    <property type="match status" value="1"/>
</dbReference>
<evidence type="ECO:0000256" key="1">
    <source>
        <dbReference type="SAM" id="Phobius"/>
    </source>
</evidence>
<evidence type="ECO:0008006" key="6">
    <source>
        <dbReference type="Google" id="ProtNLM"/>
    </source>
</evidence>
<dbReference type="RefSeq" id="WP_343749632.1">
    <property type="nucleotide sequence ID" value="NZ_BAAADG010000005.1"/>
</dbReference>
<dbReference type="InterPro" id="IPR029787">
    <property type="entry name" value="Nucleotide_cyclase"/>
</dbReference>
<feature type="transmembrane region" description="Helical" evidence="1">
    <location>
        <begin position="328"/>
        <end position="346"/>
    </location>
</feature>
<feature type="transmembrane region" description="Helical" evidence="1">
    <location>
        <begin position="303"/>
        <end position="321"/>
    </location>
</feature>
<dbReference type="PROSITE" id="PS50887">
    <property type="entry name" value="GGDEF"/>
    <property type="match status" value="1"/>
</dbReference>
<keyword evidence="1" id="KW-0472">Membrane</keyword>
<dbReference type="CDD" id="cd01948">
    <property type="entry name" value="EAL"/>
    <property type="match status" value="1"/>
</dbReference>
<dbReference type="Gene3D" id="3.30.70.270">
    <property type="match status" value="1"/>
</dbReference>
<dbReference type="Proteomes" id="UP001501476">
    <property type="component" value="Unassembled WGS sequence"/>
</dbReference>
<accession>A0ABN0TKL6</accession>
<reference evidence="4 5" key="1">
    <citation type="journal article" date="2019" name="Int. J. Syst. Evol. Microbiol.">
        <title>The Global Catalogue of Microorganisms (GCM) 10K type strain sequencing project: providing services to taxonomists for standard genome sequencing and annotation.</title>
        <authorList>
            <consortium name="The Broad Institute Genomics Platform"/>
            <consortium name="The Broad Institute Genome Sequencing Center for Infectious Disease"/>
            <person name="Wu L."/>
            <person name="Ma J."/>
        </authorList>
    </citation>
    <scope>NUCLEOTIDE SEQUENCE [LARGE SCALE GENOMIC DNA]</scope>
    <source>
        <strain evidence="4 5">JCM 6886</strain>
    </source>
</reference>